<organism evidence="1 2">
    <name type="scientific">Candidatus Egerieousia excrementavium</name>
    <dbReference type="NCBI Taxonomy" id="2840778"/>
    <lineage>
        <taxon>Bacteria</taxon>
        <taxon>Pseudomonadati</taxon>
        <taxon>Bacteroidota</taxon>
        <taxon>Bacteroidia</taxon>
        <taxon>Bacteroidales</taxon>
        <taxon>Candidatus Egerieousia</taxon>
    </lineage>
</organism>
<feature type="non-terminal residue" evidence="1">
    <location>
        <position position="210"/>
    </location>
</feature>
<protein>
    <submittedName>
        <fullName evidence="1">Uncharacterized protein</fullName>
    </submittedName>
</protein>
<evidence type="ECO:0000313" key="1">
    <source>
        <dbReference type="EMBL" id="MBO8428474.1"/>
    </source>
</evidence>
<accession>A0A9D9DNU2</accession>
<dbReference type="EMBL" id="JADINB010000019">
    <property type="protein sequence ID" value="MBO8428474.1"/>
    <property type="molecule type" value="Genomic_DNA"/>
</dbReference>
<dbReference type="AlphaFoldDB" id="A0A9D9DNU2"/>
<proteinExistence type="predicted"/>
<reference evidence="1" key="2">
    <citation type="journal article" date="2021" name="PeerJ">
        <title>Extensive microbial diversity within the chicken gut microbiome revealed by metagenomics and culture.</title>
        <authorList>
            <person name="Gilroy R."/>
            <person name="Ravi A."/>
            <person name="Getino M."/>
            <person name="Pursley I."/>
            <person name="Horton D.L."/>
            <person name="Alikhan N.F."/>
            <person name="Baker D."/>
            <person name="Gharbi K."/>
            <person name="Hall N."/>
            <person name="Watson M."/>
            <person name="Adriaenssens E.M."/>
            <person name="Foster-Nyarko E."/>
            <person name="Jarju S."/>
            <person name="Secka A."/>
            <person name="Antonio M."/>
            <person name="Oren A."/>
            <person name="Chaudhuri R.R."/>
            <person name="La Ragione R."/>
            <person name="Hildebrand F."/>
            <person name="Pallen M.J."/>
        </authorList>
    </citation>
    <scope>NUCLEOTIDE SEQUENCE</scope>
    <source>
        <strain evidence="1">15467</strain>
    </source>
</reference>
<gene>
    <name evidence="1" type="ORF">IAC68_00870</name>
</gene>
<evidence type="ECO:0000313" key="2">
    <source>
        <dbReference type="Proteomes" id="UP000823635"/>
    </source>
</evidence>
<dbReference type="Proteomes" id="UP000823635">
    <property type="component" value="Unassembled WGS sequence"/>
</dbReference>
<sequence length="210" mass="25225">MSAWPCGSASYDVYSYDNSKIWIYGLDYNPSTMQYEIADYIYSSDRYVDNFNLTEVTKDDIEEFRCPENLHEEDFIFGMGQYWWGLDWTPYLSSRINSRFDISPDENRIIYVDLTSPWPNDYGYNFHDRYLRWEYHGPEYAGSVYKKYDGPKGELVEKETSSMWIVANFKPYRYYVPHPLSHLVFDSVSDDLDKYYKDVLTFEQMQQQPF</sequence>
<reference evidence="1" key="1">
    <citation type="submission" date="2020-10" db="EMBL/GenBank/DDBJ databases">
        <authorList>
            <person name="Gilroy R."/>
        </authorList>
    </citation>
    <scope>NUCLEOTIDE SEQUENCE</scope>
    <source>
        <strain evidence="1">15467</strain>
    </source>
</reference>
<comment type="caution">
    <text evidence="1">The sequence shown here is derived from an EMBL/GenBank/DDBJ whole genome shotgun (WGS) entry which is preliminary data.</text>
</comment>
<name>A0A9D9DNU2_9BACT</name>